<dbReference type="WBParaSite" id="GPLIN_000321900">
    <property type="protein sequence ID" value="GPLIN_000321900"/>
    <property type="gene ID" value="GPLIN_000321900"/>
</dbReference>
<evidence type="ECO:0000256" key="1">
    <source>
        <dbReference type="SAM" id="MobiDB-lite"/>
    </source>
</evidence>
<feature type="region of interest" description="Disordered" evidence="1">
    <location>
        <begin position="335"/>
        <end position="367"/>
    </location>
</feature>
<reference evidence="2" key="1">
    <citation type="submission" date="2014-05" db="EMBL/GenBank/DDBJ databases">
        <title>The genome and life-stage specific transcriptomes of Globodera pallida elucidate key aspects of plant parasitism by a cyst nematode.</title>
        <authorList>
            <person name="Cotton J.A."/>
            <person name="Lilley C.J."/>
            <person name="Jones L.M."/>
            <person name="Kikuchi T."/>
            <person name="Reid A.J."/>
            <person name="Thorpe P."/>
            <person name="Tsai I.J."/>
            <person name="Beasley H."/>
            <person name="Blok V."/>
            <person name="Cock P.J.A."/>
            <person name="Van den Akker S.E."/>
            <person name="Holroyd N."/>
            <person name="Hunt M."/>
            <person name="Mantelin S."/>
            <person name="Naghra H."/>
            <person name="Pain A."/>
            <person name="Palomares-Rius J.E."/>
            <person name="Zarowiecki M."/>
            <person name="Berriman M."/>
            <person name="Jones J.T."/>
            <person name="Urwin P.E."/>
        </authorList>
    </citation>
    <scope>NUCLEOTIDE SEQUENCE [LARGE SCALE GENOMIC DNA]</scope>
    <source>
        <strain evidence="2">Lindley</strain>
    </source>
</reference>
<dbReference type="Proteomes" id="UP000050741">
    <property type="component" value="Unassembled WGS sequence"/>
</dbReference>
<keyword evidence="2" id="KW-1185">Reference proteome</keyword>
<protein>
    <submittedName>
        <fullName evidence="3">DUF4455 domain-containing protein</fullName>
    </submittedName>
</protein>
<organism evidence="2 3">
    <name type="scientific">Globodera pallida</name>
    <name type="common">Potato cyst nematode worm</name>
    <name type="synonym">Heterodera pallida</name>
    <dbReference type="NCBI Taxonomy" id="36090"/>
    <lineage>
        <taxon>Eukaryota</taxon>
        <taxon>Metazoa</taxon>
        <taxon>Ecdysozoa</taxon>
        <taxon>Nematoda</taxon>
        <taxon>Chromadorea</taxon>
        <taxon>Rhabditida</taxon>
        <taxon>Tylenchina</taxon>
        <taxon>Tylenchomorpha</taxon>
        <taxon>Tylenchoidea</taxon>
        <taxon>Heteroderidae</taxon>
        <taxon>Heteroderinae</taxon>
        <taxon>Globodera</taxon>
    </lineage>
</organism>
<sequence length="428" mass="49003">MSENIIEDAIYNEAFSRLSVLFEIKTKNLVETTRECATEFSILRTFYKMAEFILHNAYINNFEKRADRLTAFWCQLSKNEHSKPPRIGVNTFQKTHSAIKIFYANMVHILNLKTGDELLKLLMANLRPLQKPNETEKQKNAILFENCNEIIEELNNMKWLENAILDDSLGLNMKEIYEKILEEFNNRRNSANTVEASIVCSDEFFKLHSINYLTQFVLEHIVQSALTSASDLLYKMYRIEMEHLREAFNIFLHKYLGTVEDQIDIRGGNDAYCADDEDEDCGIRSIGTEQYHHMHQVGEGIEAEHTHLDKASKQVEEGIEGRSRLHFDGKMISDDHHQQPAAAGEDVEGKAHRAVSKKEDAAGAGTTEETLDLADRIQCWGVRTIGHRTVVDPDLEAVTVTVLEATETEAAVLEVEEEGTTAFKDYYW</sequence>
<proteinExistence type="predicted"/>
<reference evidence="3" key="2">
    <citation type="submission" date="2016-06" db="UniProtKB">
        <authorList>
            <consortium name="WormBaseParasite"/>
        </authorList>
    </citation>
    <scope>IDENTIFICATION</scope>
</reference>
<evidence type="ECO:0000313" key="3">
    <source>
        <dbReference type="WBParaSite" id="GPLIN_000321900"/>
    </source>
</evidence>
<accession>A0A183BRI3</accession>
<name>A0A183BRI3_GLOPA</name>
<feature type="compositionally biased region" description="Basic and acidic residues" evidence="1">
    <location>
        <begin position="347"/>
        <end position="361"/>
    </location>
</feature>
<dbReference type="AlphaFoldDB" id="A0A183BRI3"/>
<evidence type="ECO:0000313" key="2">
    <source>
        <dbReference type="Proteomes" id="UP000050741"/>
    </source>
</evidence>